<dbReference type="RefSeq" id="WP_150206200.1">
    <property type="nucleotide sequence ID" value="NZ_CP029190.1"/>
</dbReference>
<dbReference type="SUPFAM" id="SSF50494">
    <property type="entry name" value="Trypsin-like serine proteases"/>
    <property type="match status" value="1"/>
</dbReference>
<organism evidence="2 3">
    <name type="scientific">Streptomyces venezuelae</name>
    <dbReference type="NCBI Taxonomy" id="54571"/>
    <lineage>
        <taxon>Bacteria</taxon>
        <taxon>Bacillati</taxon>
        <taxon>Actinomycetota</taxon>
        <taxon>Actinomycetes</taxon>
        <taxon>Kitasatosporales</taxon>
        <taxon>Streptomycetaceae</taxon>
        <taxon>Streptomyces</taxon>
    </lineage>
</organism>
<dbReference type="AlphaFoldDB" id="A0A5P2CWE2"/>
<dbReference type="InterPro" id="IPR043504">
    <property type="entry name" value="Peptidase_S1_PA_chymotrypsin"/>
</dbReference>
<dbReference type="Pfam" id="PF13365">
    <property type="entry name" value="Trypsin_2"/>
    <property type="match status" value="1"/>
</dbReference>
<dbReference type="GO" id="GO:0006508">
    <property type="term" value="P:proteolysis"/>
    <property type="evidence" value="ECO:0007669"/>
    <property type="project" value="InterPro"/>
</dbReference>
<feature type="chain" id="PRO_5024950232" description="Peptidase S1 domain-containing protein" evidence="1">
    <location>
        <begin position="22"/>
        <end position="326"/>
    </location>
</feature>
<dbReference type="EMBL" id="CP029190">
    <property type="protein sequence ID" value="QES47224.1"/>
    <property type="molecule type" value="Genomic_DNA"/>
</dbReference>
<keyword evidence="1" id="KW-0732">Signal</keyword>
<sequence length="326" mass="33849">MRLLRTLLATAVAAAAVAAAAATPFPEPVPDAVPAAGTAAVWSARRAEAFWTPERMAAARPVPDGRAEAIAADRTGVAAGPGIGQDFGGIPVVGRMFAVQGGGSGGAYFCTASAVASPGRDLVLTAAHCLTGGDTRQIAFVPRYTAAHPRPYGIFPVRRIWIDPRYRQQGPARAAVLDVAFARVGPGPDGRALQDVVGANRLVTGPGYAHPAVRLIGHPARAPRPRVCVNRTTRFTSTDPGSPGSFLRIACTGYPGGTSGGPFLTGYDPHTRTGRVIGIIGGYQTGGDSPDTSYSPYFGPDVRRLYEQAVRPSAPPAVVFREDIVS</sequence>
<feature type="signal peptide" evidence="1">
    <location>
        <begin position="1"/>
        <end position="21"/>
    </location>
</feature>
<dbReference type="Gene3D" id="2.40.10.10">
    <property type="entry name" value="Trypsin-like serine proteases"/>
    <property type="match status" value="2"/>
</dbReference>
<dbReference type="Proteomes" id="UP000325211">
    <property type="component" value="Chromosome"/>
</dbReference>
<evidence type="ECO:0000313" key="3">
    <source>
        <dbReference type="Proteomes" id="UP000325211"/>
    </source>
</evidence>
<name>A0A5P2CWE2_STRVZ</name>
<reference evidence="2 3" key="1">
    <citation type="submission" date="2018-05" db="EMBL/GenBank/DDBJ databases">
        <title>Streptomyces venezuelae.</title>
        <authorList>
            <person name="Kim W."/>
            <person name="Lee N."/>
            <person name="Cho B.-K."/>
        </authorList>
    </citation>
    <scope>NUCLEOTIDE SEQUENCE [LARGE SCALE GENOMIC DNA]</scope>
    <source>
        <strain evidence="2 3">ATCC 21782</strain>
    </source>
</reference>
<evidence type="ECO:0000313" key="2">
    <source>
        <dbReference type="EMBL" id="QES47224.1"/>
    </source>
</evidence>
<dbReference type="InterPro" id="IPR009003">
    <property type="entry name" value="Peptidase_S1_PA"/>
</dbReference>
<dbReference type="InterPro" id="IPR018114">
    <property type="entry name" value="TRYPSIN_HIS"/>
</dbReference>
<evidence type="ECO:0000256" key="1">
    <source>
        <dbReference type="SAM" id="SignalP"/>
    </source>
</evidence>
<protein>
    <recommendedName>
        <fullName evidence="4">Peptidase S1 domain-containing protein</fullName>
    </recommendedName>
</protein>
<gene>
    <name evidence="2" type="ORF">DEJ50_04630</name>
</gene>
<proteinExistence type="predicted"/>
<dbReference type="PROSITE" id="PS00134">
    <property type="entry name" value="TRYPSIN_HIS"/>
    <property type="match status" value="1"/>
</dbReference>
<evidence type="ECO:0008006" key="4">
    <source>
        <dbReference type="Google" id="ProtNLM"/>
    </source>
</evidence>
<accession>A0A5P2CWE2</accession>
<dbReference type="OrthoDB" id="3507155at2"/>
<dbReference type="GO" id="GO:0004252">
    <property type="term" value="F:serine-type endopeptidase activity"/>
    <property type="evidence" value="ECO:0007669"/>
    <property type="project" value="InterPro"/>
</dbReference>